<dbReference type="EMBL" id="JAVXUP010000982">
    <property type="protein sequence ID" value="KAK3017727.1"/>
    <property type="molecule type" value="Genomic_DNA"/>
</dbReference>
<proteinExistence type="predicted"/>
<dbReference type="AlphaFoldDB" id="A0AA88VZ68"/>
<dbReference type="InterPro" id="IPR036770">
    <property type="entry name" value="Ankyrin_rpt-contain_sf"/>
</dbReference>
<dbReference type="PANTHER" id="PTHR24177:SF314">
    <property type="entry name" value="PROTEIN ACCELERATED CELL DEATH 6-LIKE ISOFORM X1"/>
    <property type="match status" value="1"/>
</dbReference>
<evidence type="ECO:0000313" key="4">
    <source>
        <dbReference type="Proteomes" id="UP001188597"/>
    </source>
</evidence>
<feature type="region of interest" description="Disordered" evidence="1">
    <location>
        <begin position="146"/>
        <end position="198"/>
    </location>
</feature>
<dbReference type="Proteomes" id="UP001188597">
    <property type="component" value="Unassembled WGS sequence"/>
</dbReference>
<dbReference type="Pfam" id="PF12796">
    <property type="entry name" value="Ank_2"/>
    <property type="match status" value="1"/>
</dbReference>
<evidence type="ECO:0008006" key="5">
    <source>
        <dbReference type="Google" id="ProtNLM"/>
    </source>
</evidence>
<dbReference type="SUPFAM" id="SSF48403">
    <property type="entry name" value="Ankyrin repeat"/>
    <property type="match status" value="1"/>
</dbReference>
<evidence type="ECO:0000313" key="3">
    <source>
        <dbReference type="EMBL" id="KAK3017727.1"/>
    </source>
</evidence>
<keyword evidence="2" id="KW-0472">Membrane</keyword>
<dbReference type="InterPro" id="IPR002110">
    <property type="entry name" value="Ankyrin_rpt"/>
</dbReference>
<reference evidence="3" key="1">
    <citation type="submission" date="2022-12" db="EMBL/GenBank/DDBJ databases">
        <title>Draft genome assemblies for two species of Escallonia (Escalloniales).</title>
        <authorList>
            <person name="Chanderbali A."/>
            <person name="Dervinis C."/>
            <person name="Anghel I."/>
            <person name="Soltis D."/>
            <person name="Soltis P."/>
            <person name="Zapata F."/>
        </authorList>
    </citation>
    <scope>NUCLEOTIDE SEQUENCE</scope>
    <source>
        <strain evidence="3">UCBG64.0493</strain>
        <tissue evidence="3">Leaf</tissue>
    </source>
</reference>
<evidence type="ECO:0000256" key="2">
    <source>
        <dbReference type="SAM" id="Phobius"/>
    </source>
</evidence>
<name>A0AA88VZ68_9ASTE</name>
<keyword evidence="4" id="KW-1185">Reference proteome</keyword>
<gene>
    <name evidence="3" type="ORF">RJ639_003083</name>
</gene>
<accession>A0AA88VZ68</accession>
<keyword evidence="2" id="KW-0812">Transmembrane</keyword>
<dbReference type="PANTHER" id="PTHR24177">
    <property type="entry name" value="CASKIN"/>
    <property type="match status" value="1"/>
</dbReference>
<feature type="compositionally biased region" description="Basic and acidic residues" evidence="1">
    <location>
        <begin position="169"/>
        <end position="180"/>
    </location>
</feature>
<feature type="transmembrane region" description="Helical" evidence="2">
    <location>
        <begin position="395"/>
        <end position="414"/>
    </location>
</feature>
<comment type="caution">
    <text evidence="3">The sequence shown here is derived from an EMBL/GenBank/DDBJ whole genome shotgun (WGS) entry which is preliminary data.</text>
</comment>
<dbReference type="GO" id="GO:0016020">
    <property type="term" value="C:membrane"/>
    <property type="evidence" value="ECO:0007669"/>
    <property type="project" value="TreeGrafter"/>
</dbReference>
<sequence length="472" mass="54220">MERRLYFVQHVLEKKAMFEFLASEVNKKANLSESDLLPFHQRDDETTILHISILYKQDRDGMTGLQLLSCDNSAFRRRTKGNYPKELFYYCMTLKLFHVFQLRILLWKLCAQSTLWGDIRAEKQRYESAVQLAEFLIGKDTSWEATKSTKGESNPKTHKYASSSTVLQHQDHVGSREKSPTDALPFGNPQKSQDTNEKVEGTPLILATEHGCTEIVEAILNKYPQAVEHVDGEGRNILHLAIEHRHKQIFDKVEGMGFPVMIKLIRKLDNNGNTILHNVGKKKDAQGAEDMRSPALLLRDDLLLYERVRKVTATQFVKHFNRDGKTVEQHTFAHVCPDICDNVSFDPHITLSSLPQKLMLGLTFLIFSVSTMMLAFAAMVILLIRNKERWTKITLYSVAFFPVTIFALSYMPLYKSLIKTLKYSLKNIWARSESVLPHRPWTFKQFNVCKSHARDASSSTHPSTPQTTRYPV</sequence>
<protein>
    <recommendedName>
        <fullName evidence="5">PGG domain-containing protein</fullName>
    </recommendedName>
</protein>
<organism evidence="3 4">
    <name type="scientific">Escallonia herrerae</name>
    <dbReference type="NCBI Taxonomy" id="1293975"/>
    <lineage>
        <taxon>Eukaryota</taxon>
        <taxon>Viridiplantae</taxon>
        <taxon>Streptophyta</taxon>
        <taxon>Embryophyta</taxon>
        <taxon>Tracheophyta</taxon>
        <taxon>Spermatophyta</taxon>
        <taxon>Magnoliopsida</taxon>
        <taxon>eudicotyledons</taxon>
        <taxon>Gunneridae</taxon>
        <taxon>Pentapetalae</taxon>
        <taxon>asterids</taxon>
        <taxon>campanulids</taxon>
        <taxon>Escalloniales</taxon>
        <taxon>Escalloniaceae</taxon>
        <taxon>Escallonia</taxon>
    </lineage>
</organism>
<feature type="compositionally biased region" description="Polar residues" evidence="1">
    <location>
        <begin position="156"/>
        <end position="168"/>
    </location>
</feature>
<feature type="transmembrane region" description="Helical" evidence="2">
    <location>
        <begin position="358"/>
        <end position="383"/>
    </location>
</feature>
<evidence type="ECO:0000256" key="1">
    <source>
        <dbReference type="SAM" id="MobiDB-lite"/>
    </source>
</evidence>
<dbReference type="Gene3D" id="1.25.40.20">
    <property type="entry name" value="Ankyrin repeat-containing domain"/>
    <property type="match status" value="1"/>
</dbReference>
<keyword evidence="2" id="KW-1133">Transmembrane helix</keyword>